<feature type="non-terminal residue" evidence="2">
    <location>
        <position position="1136"/>
    </location>
</feature>
<feature type="region of interest" description="Disordered" evidence="1">
    <location>
        <begin position="931"/>
        <end position="957"/>
    </location>
</feature>
<feature type="compositionally biased region" description="Basic and acidic residues" evidence="1">
    <location>
        <begin position="685"/>
        <end position="716"/>
    </location>
</feature>
<protein>
    <submittedName>
        <fullName evidence="2">Uncharacterized protein</fullName>
    </submittedName>
</protein>
<feature type="region of interest" description="Disordered" evidence="1">
    <location>
        <begin position="581"/>
        <end position="732"/>
    </location>
</feature>
<feature type="compositionally biased region" description="Basic and acidic residues" evidence="1">
    <location>
        <begin position="457"/>
        <end position="467"/>
    </location>
</feature>
<feature type="compositionally biased region" description="Low complexity" evidence="1">
    <location>
        <begin position="583"/>
        <end position="602"/>
    </location>
</feature>
<gene>
    <name evidence="2" type="ORF">V5O48_011367</name>
</gene>
<evidence type="ECO:0000313" key="3">
    <source>
        <dbReference type="Proteomes" id="UP001465976"/>
    </source>
</evidence>
<feature type="compositionally biased region" description="Basic and acidic residues" evidence="1">
    <location>
        <begin position="667"/>
        <end position="678"/>
    </location>
</feature>
<evidence type="ECO:0000313" key="2">
    <source>
        <dbReference type="EMBL" id="KAL0570584.1"/>
    </source>
</evidence>
<feature type="region of interest" description="Disordered" evidence="1">
    <location>
        <begin position="1001"/>
        <end position="1136"/>
    </location>
</feature>
<feature type="region of interest" description="Disordered" evidence="1">
    <location>
        <begin position="762"/>
        <end position="874"/>
    </location>
</feature>
<organism evidence="2 3">
    <name type="scientific">Marasmius crinis-equi</name>
    <dbReference type="NCBI Taxonomy" id="585013"/>
    <lineage>
        <taxon>Eukaryota</taxon>
        <taxon>Fungi</taxon>
        <taxon>Dikarya</taxon>
        <taxon>Basidiomycota</taxon>
        <taxon>Agaricomycotina</taxon>
        <taxon>Agaricomycetes</taxon>
        <taxon>Agaricomycetidae</taxon>
        <taxon>Agaricales</taxon>
        <taxon>Marasmiineae</taxon>
        <taxon>Marasmiaceae</taxon>
        <taxon>Marasmius</taxon>
    </lineage>
</organism>
<accession>A0ABR3F5U1</accession>
<name>A0ABR3F5U1_9AGAR</name>
<feature type="compositionally biased region" description="Polar residues" evidence="1">
    <location>
        <begin position="1049"/>
        <end position="1061"/>
    </location>
</feature>
<evidence type="ECO:0000256" key="1">
    <source>
        <dbReference type="SAM" id="MobiDB-lite"/>
    </source>
</evidence>
<feature type="compositionally biased region" description="Acidic residues" evidence="1">
    <location>
        <begin position="820"/>
        <end position="829"/>
    </location>
</feature>
<keyword evidence="3" id="KW-1185">Reference proteome</keyword>
<comment type="caution">
    <text evidence="2">The sequence shown here is derived from an EMBL/GenBank/DDBJ whole genome shotgun (WGS) entry which is preliminary data.</text>
</comment>
<dbReference type="EMBL" id="JBAHYK010000905">
    <property type="protein sequence ID" value="KAL0570584.1"/>
    <property type="molecule type" value="Genomic_DNA"/>
</dbReference>
<feature type="compositionally biased region" description="Basic and acidic residues" evidence="1">
    <location>
        <begin position="481"/>
        <end position="522"/>
    </location>
</feature>
<proteinExistence type="predicted"/>
<sequence>MTALADVRKAAQALKAKVSSHKTKTVVSVAEQLCSNLTLLELSAPSSKSLEKLCLLFRRPLIPLYKHFTAQACLFASTLFEFIHEEKVVKADDEDVLQSWEKVLHAIVSGVVDYLEDESSGKSTVASSFYPILCRIYFSATTPKYQTDVWFACDIYILLLETATGHQENQQALRNVHLRGGWVLSRITYLKIEALLELLANIMPTKGFNEFLNNVFDPELFSRHKELKALMTVAPKSDWDEISCQIYRVFASMDISNPQPFTIVKSSITGQTPSPSGLLWVDEKGFTSNIVEDGRYRTFEVPYPTIVKMNYSSYEQSPTCTTFTFRLKSPPTVGKAVTAENVEATWTLDMDRRQLQAFLKVLKARNVKNVINPSERKLSKLGVELSLEFPSSSLSLTEKVQQFCDFPSEIAPTTSTSPRRVATEASPPVPIEATETSDEIVVPIAAEAPLPSSPNKSHGDSTVKSRQLEQTSELLLSDDVQEGKSAESHPTPDKKRKRLESSEDNKPATKRPRNELAAEGRSDPTSLMFAKKSPKMTKRYGKKLRTSSPSPAGGADSDFEEIPAPRTNAKAMKARLVVEQKPAKGGKAAAMKGKVGKKVVVASPKRPAKKEQDKPGKKNQKGTTKEKVALAPNLLGRSLTCSQTEGDITTIEETEDTSKPRPRRSTRVKEQDKPKVVYKEVSSQSDKEVVEVVPEPERKPATQKDSAVDAESRTVDDGEENTSSATGGLLDDVEVEYYEDVVVPVKMEIDASDEVLEQVQDLKGLDNDKTMIDLTLDDDSPPAKSKSRKAPSRPQPVKRSVLHVEKRNAGGKSRKQVEVIDVDDEDEVNDVAGTQEPPQRFPWSPDPAAQKMKPVLASKARHSPFQNQILDDSAKGKTTDLAELATSEAAAPLEHKRSAEFFRTENAPKPVSKPANKLQLPVVFTPKVPEHKVSAERPSPITAAVPAAPISAPTFTPEPEMVMEEPYEPQYSPQAPDGFLTEPTPFIRRCFTAVPTFTPSPAAIKEESSEPFPAPSISTKRPNAITGPVRNMFALEKPPAVAEPKENRLSGTRRTGSTSQDLPKLATPVKRPSIDNLTFPPKRANQTRPFDRFDVPKPEAVGASPPEGANQDRPLNRLAIPNRKPEAAETFPKKKP</sequence>
<feature type="region of interest" description="Disordered" evidence="1">
    <location>
        <begin position="409"/>
        <end position="567"/>
    </location>
</feature>
<reference evidence="2 3" key="1">
    <citation type="submission" date="2024-02" db="EMBL/GenBank/DDBJ databases">
        <title>A draft genome for the cacao thread blight pathogen Marasmius crinis-equi.</title>
        <authorList>
            <person name="Cohen S.P."/>
            <person name="Baruah I.K."/>
            <person name="Amoako-Attah I."/>
            <person name="Bukari Y."/>
            <person name="Meinhardt L.W."/>
            <person name="Bailey B.A."/>
        </authorList>
    </citation>
    <scope>NUCLEOTIDE SEQUENCE [LARGE SCALE GENOMIC DNA]</scope>
    <source>
        <strain evidence="2 3">GH-76</strain>
    </source>
</reference>
<dbReference type="Proteomes" id="UP001465976">
    <property type="component" value="Unassembled WGS sequence"/>
</dbReference>
<feature type="compositionally biased region" description="Basic residues" evidence="1">
    <location>
        <begin position="532"/>
        <end position="545"/>
    </location>
</feature>